<dbReference type="InterPro" id="IPR006311">
    <property type="entry name" value="TAT_signal"/>
</dbReference>
<dbReference type="GO" id="GO:0016853">
    <property type="term" value="F:isomerase activity"/>
    <property type="evidence" value="ECO:0007669"/>
    <property type="project" value="UniProtKB-KW"/>
</dbReference>
<dbReference type="InterPro" id="IPR013022">
    <property type="entry name" value="Xyl_isomerase-like_TIM-brl"/>
</dbReference>
<dbReference type="PROSITE" id="PS51318">
    <property type="entry name" value="TAT"/>
    <property type="match status" value="1"/>
</dbReference>
<dbReference type="InterPro" id="IPR036237">
    <property type="entry name" value="Xyl_isomerase-like_sf"/>
</dbReference>
<dbReference type="AlphaFoldDB" id="A0A1H5ZH10"/>
<keyword evidence="2" id="KW-0413">Isomerase</keyword>
<name>A0A1H5ZH10_9BACT</name>
<dbReference type="EMBL" id="FNVA01000004">
    <property type="protein sequence ID" value="SEG35324.1"/>
    <property type="molecule type" value="Genomic_DNA"/>
</dbReference>
<accession>A0A1H5ZH10</accession>
<dbReference type="PANTHER" id="PTHR12110">
    <property type="entry name" value="HYDROXYPYRUVATE ISOMERASE"/>
    <property type="match status" value="1"/>
</dbReference>
<organism evidence="2 3">
    <name type="scientific">Bryocella elongata</name>
    <dbReference type="NCBI Taxonomy" id="863522"/>
    <lineage>
        <taxon>Bacteria</taxon>
        <taxon>Pseudomonadati</taxon>
        <taxon>Acidobacteriota</taxon>
        <taxon>Terriglobia</taxon>
        <taxon>Terriglobales</taxon>
        <taxon>Acidobacteriaceae</taxon>
        <taxon>Bryocella</taxon>
    </lineage>
</organism>
<evidence type="ECO:0000313" key="2">
    <source>
        <dbReference type="EMBL" id="SEG35324.1"/>
    </source>
</evidence>
<dbReference type="OrthoDB" id="9798407at2"/>
<dbReference type="InterPro" id="IPR050312">
    <property type="entry name" value="IolE/XylAMocC-like"/>
</dbReference>
<evidence type="ECO:0000259" key="1">
    <source>
        <dbReference type="Pfam" id="PF01261"/>
    </source>
</evidence>
<gene>
    <name evidence="2" type="ORF">SAMN05421819_2639</name>
</gene>
<sequence length="287" mass="31597">MKQSGISRREFAGMLGGAAAAVATRSAWAEGARLTYGVQMFELREMAKTDLPKVFRTIRDAGFEQVELYPIAYRVPAKELRAMVKDAGLECVSGHFDYDGLEGKVAYAKELGLGYMVCPMLPKAQQTNLTGFRAAAELFNKVGKLAQQQEMQFAFHNHCYEFAPMDGTTGFATLMKDTDPGLVKLEVDCYWLTQAGQDPVTFLKAHADRAVLLHMKDRVAGAPTGYDMDSGGEHMAELGKGAIAWPAILAEGRSLGIQYAFVDQDFTRMPIPESLKGARAYLRGIRY</sequence>
<protein>
    <submittedName>
        <fullName evidence="2">Sugar phosphate isomerase/epimerase</fullName>
    </submittedName>
</protein>
<evidence type="ECO:0000313" key="3">
    <source>
        <dbReference type="Proteomes" id="UP000236728"/>
    </source>
</evidence>
<dbReference type="RefSeq" id="WP_103933516.1">
    <property type="nucleotide sequence ID" value="NZ_FNVA01000004.1"/>
</dbReference>
<dbReference type="Pfam" id="PF01261">
    <property type="entry name" value="AP_endonuc_2"/>
    <property type="match status" value="1"/>
</dbReference>
<reference evidence="2 3" key="1">
    <citation type="submission" date="2016-10" db="EMBL/GenBank/DDBJ databases">
        <authorList>
            <person name="de Groot N.N."/>
        </authorList>
    </citation>
    <scope>NUCLEOTIDE SEQUENCE [LARGE SCALE GENOMIC DNA]</scope>
    <source>
        <strain evidence="2 3">DSM 22489</strain>
    </source>
</reference>
<dbReference type="Proteomes" id="UP000236728">
    <property type="component" value="Unassembled WGS sequence"/>
</dbReference>
<feature type="domain" description="Xylose isomerase-like TIM barrel" evidence="1">
    <location>
        <begin position="55"/>
        <end position="251"/>
    </location>
</feature>
<proteinExistence type="predicted"/>
<dbReference type="SUPFAM" id="SSF51658">
    <property type="entry name" value="Xylose isomerase-like"/>
    <property type="match status" value="1"/>
</dbReference>
<dbReference type="PANTHER" id="PTHR12110:SF41">
    <property type="entry name" value="INOSOSE DEHYDRATASE"/>
    <property type="match status" value="1"/>
</dbReference>
<dbReference type="Gene3D" id="3.20.20.150">
    <property type="entry name" value="Divalent-metal-dependent TIM barrel enzymes"/>
    <property type="match status" value="1"/>
</dbReference>
<keyword evidence="3" id="KW-1185">Reference proteome</keyword>